<proteinExistence type="predicted"/>
<keyword evidence="4" id="KW-1185">Reference proteome</keyword>
<keyword evidence="2" id="KW-0732">Signal</keyword>
<feature type="signal peptide" evidence="2">
    <location>
        <begin position="1"/>
        <end position="22"/>
    </location>
</feature>
<protein>
    <submittedName>
        <fullName evidence="3">Uncharacterized protein</fullName>
    </submittedName>
</protein>
<evidence type="ECO:0000313" key="3">
    <source>
        <dbReference type="EMBL" id="KAL1535444.1"/>
    </source>
</evidence>
<feature type="chain" id="PRO_5044793386" evidence="2">
    <location>
        <begin position="23"/>
        <end position="100"/>
    </location>
</feature>
<dbReference type="EMBL" id="JBEAFC010000011">
    <property type="protein sequence ID" value="KAL1535444.1"/>
    <property type="molecule type" value="Genomic_DNA"/>
</dbReference>
<evidence type="ECO:0000256" key="1">
    <source>
        <dbReference type="SAM" id="MobiDB-lite"/>
    </source>
</evidence>
<organism evidence="3 4">
    <name type="scientific">Salvia divinorum</name>
    <name type="common">Maria pastora</name>
    <name type="synonym">Diviner's sage</name>
    <dbReference type="NCBI Taxonomy" id="28513"/>
    <lineage>
        <taxon>Eukaryota</taxon>
        <taxon>Viridiplantae</taxon>
        <taxon>Streptophyta</taxon>
        <taxon>Embryophyta</taxon>
        <taxon>Tracheophyta</taxon>
        <taxon>Spermatophyta</taxon>
        <taxon>Magnoliopsida</taxon>
        <taxon>eudicotyledons</taxon>
        <taxon>Gunneridae</taxon>
        <taxon>Pentapetalae</taxon>
        <taxon>asterids</taxon>
        <taxon>lamiids</taxon>
        <taxon>Lamiales</taxon>
        <taxon>Lamiaceae</taxon>
        <taxon>Nepetoideae</taxon>
        <taxon>Mentheae</taxon>
        <taxon>Salviinae</taxon>
        <taxon>Salvia</taxon>
        <taxon>Salvia subgen. Calosphace</taxon>
    </lineage>
</organism>
<name>A0ABD1FUE1_SALDI</name>
<feature type="compositionally biased region" description="Low complexity" evidence="1">
    <location>
        <begin position="77"/>
        <end position="86"/>
    </location>
</feature>
<dbReference type="AlphaFoldDB" id="A0ABD1FUE1"/>
<sequence>MKATYLFIILILFMQEAIFTQCVEEKPFSSTVAPLSKRLPHSHFVDQKRGGLRSPPAPLFNEGPRWKVLPEPPPPLQAAKAAAPTASWRSSSPDRDTTAA</sequence>
<feature type="region of interest" description="Disordered" evidence="1">
    <location>
        <begin position="44"/>
        <end position="100"/>
    </location>
</feature>
<evidence type="ECO:0000313" key="4">
    <source>
        <dbReference type="Proteomes" id="UP001567538"/>
    </source>
</evidence>
<comment type="caution">
    <text evidence="3">The sequence shown here is derived from an EMBL/GenBank/DDBJ whole genome shotgun (WGS) entry which is preliminary data.</text>
</comment>
<gene>
    <name evidence="3" type="ORF">AAHA92_28221</name>
</gene>
<reference evidence="3 4" key="1">
    <citation type="submission" date="2024-06" db="EMBL/GenBank/DDBJ databases">
        <title>A chromosome level genome sequence of Diviner's sage (Salvia divinorum).</title>
        <authorList>
            <person name="Ford S.A."/>
            <person name="Ro D.-K."/>
            <person name="Ness R.W."/>
            <person name="Phillips M.A."/>
        </authorList>
    </citation>
    <scope>NUCLEOTIDE SEQUENCE [LARGE SCALE GENOMIC DNA]</scope>
    <source>
        <strain evidence="3">SAF-2024a</strain>
        <tissue evidence="3">Leaf</tissue>
    </source>
</reference>
<dbReference type="Proteomes" id="UP001567538">
    <property type="component" value="Unassembled WGS sequence"/>
</dbReference>
<accession>A0ABD1FUE1</accession>
<evidence type="ECO:0000256" key="2">
    <source>
        <dbReference type="SAM" id="SignalP"/>
    </source>
</evidence>